<dbReference type="RefSeq" id="WP_078237543.1">
    <property type="nucleotide sequence ID" value="NZ_MUYA01000014.1"/>
</dbReference>
<keyword evidence="4" id="KW-1185">Reference proteome</keyword>
<dbReference type="OrthoDB" id="598245at2"/>
<dbReference type="EMBL" id="MUYA01000014">
    <property type="protein sequence ID" value="OOR98237.1"/>
    <property type="molecule type" value="Genomic_DNA"/>
</dbReference>
<dbReference type="Proteomes" id="UP000190867">
    <property type="component" value="Unassembled WGS sequence"/>
</dbReference>
<dbReference type="InterPro" id="IPR036700">
    <property type="entry name" value="BOBF_sf"/>
</dbReference>
<dbReference type="SUPFAM" id="SSF101756">
    <property type="entry name" value="Hypothetical protein YgiW"/>
    <property type="match status" value="1"/>
</dbReference>
<evidence type="ECO:0000313" key="3">
    <source>
        <dbReference type="EMBL" id="OOR98237.1"/>
    </source>
</evidence>
<evidence type="ECO:0000256" key="2">
    <source>
        <dbReference type="SAM" id="SignalP"/>
    </source>
</evidence>
<dbReference type="Gene3D" id="2.40.50.200">
    <property type="entry name" value="Bacterial OB-fold"/>
    <property type="match status" value="1"/>
</dbReference>
<name>A0A1T0APU9_9PAST</name>
<keyword evidence="1 2" id="KW-0732">Signal</keyword>
<gene>
    <name evidence="3" type="ORF">B0187_09100</name>
</gene>
<sequence>MKKLLSLAALLTVSTVAVAGFNNTNAPQTNGGVATVVQALTAADDAQMSLKGKITRQLDKDEFMFQDGTGEIKIEIDDKVWQGQNVTPNDVIIIFGKVDKNTFGKSDFDVYRVEKQ</sequence>
<dbReference type="PANTHER" id="PTHR36571:SF1">
    <property type="entry name" value="PROTEIN YGIW"/>
    <property type="match status" value="1"/>
</dbReference>
<evidence type="ECO:0000256" key="1">
    <source>
        <dbReference type="ARBA" id="ARBA00022729"/>
    </source>
</evidence>
<reference evidence="3 4" key="1">
    <citation type="submission" date="2017-02" db="EMBL/GenBank/DDBJ databases">
        <title>Draft genome sequence of Haemophilus paracuniculus CCUG 43573 type strain.</title>
        <authorList>
            <person name="Engstrom-Jakobsson H."/>
            <person name="Salva-Serra F."/>
            <person name="Thorell K."/>
            <person name="Gonzales-Siles L."/>
            <person name="Karlsson R."/>
            <person name="Boulund F."/>
            <person name="Engstrand L."/>
            <person name="Kristiansson E."/>
            <person name="Moore E."/>
        </authorList>
    </citation>
    <scope>NUCLEOTIDE SEQUENCE [LARGE SCALE GENOMIC DNA]</scope>
    <source>
        <strain evidence="3 4">CCUG 43573</strain>
    </source>
</reference>
<evidence type="ECO:0000313" key="4">
    <source>
        <dbReference type="Proteomes" id="UP000190867"/>
    </source>
</evidence>
<feature type="chain" id="PRO_5012164956" evidence="2">
    <location>
        <begin position="20"/>
        <end position="116"/>
    </location>
</feature>
<dbReference type="InterPro" id="IPR005220">
    <property type="entry name" value="CarO-like"/>
</dbReference>
<dbReference type="NCBIfam" id="NF033674">
    <property type="entry name" value="stress_OB_fold"/>
    <property type="match status" value="1"/>
</dbReference>
<dbReference type="Pfam" id="PF04076">
    <property type="entry name" value="BOF"/>
    <property type="match status" value="1"/>
</dbReference>
<proteinExistence type="predicted"/>
<comment type="caution">
    <text evidence="3">The sequence shown here is derived from an EMBL/GenBank/DDBJ whole genome shotgun (WGS) entry which is preliminary data.</text>
</comment>
<dbReference type="PANTHER" id="PTHR36571">
    <property type="entry name" value="PROTEIN YGIW"/>
    <property type="match status" value="1"/>
</dbReference>
<protein>
    <submittedName>
        <fullName evidence="3">Uncharacterized protein</fullName>
    </submittedName>
</protein>
<accession>A0A1T0APU9</accession>
<dbReference type="AlphaFoldDB" id="A0A1T0APU9"/>
<feature type="signal peptide" evidence="2">
    <location>
        <begin position="1"/>
        <end position="19"/>
    </location>
</feature>
<dbReference type="STRING" id="734.B0187_09100"/>
<organism evidence="3 4">
    <name type="scientific">Haemophilus paracuniculus</name>
    <dbReference type="NCBI Taxonomy" id="734"/>
    <lineage>
        <taxon>Bacteria</taxon>
        <taxon>Pseudomonadati</taxon>
        <taxon>Pseudomonadota</taxon>
        <taxon>Gammaproteobacteria</taxon>
        <taxon>Pasteurellales</taxon>
        <taxon>Pasteurellaceae</taxon>
        <taxon>Haemophilus</taxon>
    </lineage>
</organism>